<feature type="domain" description="Tripartite ATP-independent periplasmic transporters DctQ component" evidence="10">
    <location>
        <begin position="39"/>
        <end position="169"/>
    </location>
</feature>
<sequence length="214" mass="23656">MISPSASPGRPGTYIRFDGWLLAVENAFNLIAAASILILMLLAVVQILGRNFFNLPVPGFIDITEQAMAVFAFMGVAYCQRVGGHIRMELVLGQLRGRTLWVAELVGVVLIWLVIAALIYGSWFHFERAWTNGDSSIDIGLPIWPSKLVIPVALSLLWLRLTMQIYGYWRLIRHPAAEPIAVPVITGIEEAARHEIEEAFGDENETGGKEGTGR</sequence>
<keyword evidence="7 9" id="KW-0472">Membrane</keyword>
<dbReference type="EMBL" id="JACEON010000008">
    <property type="protein sequence ID" value="MBA4612103.1"/>
    <property type="molecule type" value="Genomic_DNA"/>
</dbReference>
<protein>
    <recommendedName>
        <fullName evidence="9">TRAP transporter small permease protein</fullName>
    </recommendedName>
</protein>
<reference evidence="11 12" key="2">
    <citation type="submission" date="2020-08" db="EMBL/GenBank/DDBJ databases">
        <title>Stappia taiwanensis sp. nov., isolated from a coastal thermal spring.</title>
        <authorList>
            <person name="Kampfer P."/>
        </authorList>
    </citation>
    <scope>NUCLEOTIDE SEQUENCE [LARGE SCALE GENOMIC DNA]</scope>
    <source>
        <strain evidence="11 12">DSM 23284</strain>
    </source>
</reference>
<dbReference type="AlphaFoldDB" id="A0A838XZ17"/>
<comment type="subcellular location">
    <subcellularLocation>
        <location evidence="1 9">Cell inner membrane</location>
        <topology evidence="1 9">Multi-pass membrane protein</topology>
    </subcellularLocation>
</comment>
<keyword evidence="12" id="KW-1185">Reference proteome</keyword>
<dbReference type="InterPro" id="IPR007387">
    <property type="entry name" value="TRAP_DctQ"/>
</dbReference>
<evidence type="ECO:0000259" key="10">
    <source>
        <dbReference type="Pfam" id="PF04290"/>
    </source>
</evidence>
<gene>
    <name evidence="11" type="ORF">H1W37_10590</name>
</gene>
<comment type="similarity">
    <text evidence="8 9">Belongs to the TRAP transporter small permease family.</text>
</comment>
<dbReference type="PANTHER" id="PTHR35011">
    <property type="entry name" value="2,3-DIKETO-L-GULONATE TRAP TRANSPORTER SMALL PERMEASE PROTEIN YIAM"/>
    <property type="match status" value="1"/>
</dbReference>
<dbReference type="GO" id="GO:0005886">
    <property type="term" value="C:plasma membrane"/>
    <property type="evidence" value="ECO:0007669"/>
    <property type="project" value="UniProtKB-SubCell"/>
</dbReference>
<dbReference type="GO" id="GO:0022857">
    <property type="term" value="F:transmembrane transporter activity"/>
    <property type="evidence" value="ECO:0007669"/>
    <property type="project" value="UniProtKB-UniRule"/>
</dbReference>
<keyword evidence="6 9" id="KW-1133">Transmembrane helix</keyword>
<feature type="transmembrane region" description="Helical" evidence="9">
    <location>
        <begin position="20"/>
        <end position="48"/>
    </location>
</feature>
<comment type="caution">
    <text evidence="11">The sequence shown here is derived from an EMBL/GenBank/DDBJ whole genome shotgun (WGS) entry which is preliminary data.</text>
</comment>
<dbReference type="Pfam" id="PF04290">
    <property type="entry name" value="DctQ"/>
    <property type="match status" value="1"/>
</dbReference>
<proteinExistence type="inferred from homology"/>
<comment type="subunit">
    <text evidence="9">The complex comprises the extracytoplasmic solute receptor protein and the two transmembrane proteins.</text>
</comment>
<evidence type="ECO:0000256" key="7">
    <source>
        <dbReference type="ARBA" id="ARBA00023136"/>
    </source>
</evidence>
<evidence type="ECO:0000256" key="4">
    <source>
        <dbReference type="ARBA" id="ARBA00022519"/>
    </source>
</evidence>
<evidence type="ECO:0000313" key="11">
    <source>
        <dbReference type="EMBL" id="MBA4612103.1"/>
    </source>
</evidence>
<evidence type="ECO:0000256" key="6">
    <source>
        <dbReference type="ARBA" id="ARBA00022989"/>
    </source>
</evidence>
<evidence type="ECO:0000313" key="12">
    <source>
        <dbReference type="Proteomes" id="UP000559404"/>
    </source>
</evidence>
<dbReference type="InterPro" id="IPR055348">
    <property type="entry name" value="DctQ"/>
</dbReference>
<evidence type="ECO:0000256" key="8">
    <source>
        <dbReference type="ARBA" id="ARBA00038436"/>
    </source>
</evidence>
<keyword evidence="2 9" id="KW-0813">Transport</keyword>
<evidence type="ECO:0000256" key="2">
    <source>
        <dbReference type="ARBA" id="ARBA00022448"/>
    </source>
</evidence>
<reference evidence="11 12" key="1">
    <citation type="submission" date="2020-07" db="EMBL/GenBank/DDBJ databases">
        <authorList>
            <person name="Li M."/>
        </authorList>
    </citation>
    <scope>NUCLEOTIDE SEQUENCE [LARGE SCALE GENOMIC DNA]</scope>
    <source>
        <strain evidence="11 12">DSM 23284</strain>
    </source>
</reference>
<feature type="transmembrane region" description="Helical" evidence="9">
    <location>
        <begin position="60"/>
        <end position="79"/>
    </location>
</feature>
<feature type="transmembrane region" description="Helical" evidence="9">
    <location>
        <begin position="100"/>
        <end position="123"/>
    </location>
</feature>
<evidence type="ECO:0000256" key="1">
    <source>
        <dbReference type="ARBA" id="ARBA00004429"/>
    </source>
</evidence>
<evidence type="ECO:0000256" key="9">
    <source>
        <dbReference type="RuleBase" id="RU369079"/>
    </source>
</evidence>
<dbReference type="RefSeq" id="WP_181760292.1">
    <property type="nucleotide sequence ID" value="NZ_BMCR01000003.1"/>
</dbReference>
<evidence type="ECO:0000256" key="3">
    <source>
        <dbReference type="ARBA" id="ARBA00022475"/>
    </source>
</evidence>
<organism evidence="11 12">
    <name type="scientific">Stappia taiwanensis</name>
    <dbReference type="NCBI Taxonomy" id="992267"/>
    <lineage>
        <taxon>Bacteria</taxon>
        <taxon>Pseudomonadati</taxon>
        <taxon>Pseudomonadota</taxon>
        <taxon>Alphaproteobacteria</taxon>
        <taxon>Hyphomicrobiales</taxon>
        <taxon>Stappiaceae</taxon>
        <taxon>Stappia</taxon>
    </lineage>
</organism>
<name>A0A838XZ17_9HYPH</name>
<dbReference type="Proteomes" id="UP000559404">
    <property type="component" value="Unassembled WGS sequence"/>
</dbReference>
<feature type="transmembrane region" description="Helical" evidence="9">
    <location>
        <begin position="143"/>
        <end position="161"/>
    </location>
</feature>
<accession>A0A838XZ17</accession>
<keyword evidence="3" id="KW-1003">Cell membrane</keyword>
<evidence type="ECO:0000256" key="5">
    <source>
        <dbReference type="ARBA" id="ARBA00022692"/>
    </source>
</evidence>
<comment type="function">
    <text evidence="9">Part of the tripartite ATP-independent periplasmic (TRAP) transport system.</text>
</comment>
<keyword evidence="4 9" id="KW-0997">Cell inner membrane</keyword>
<keyword evidence="5 9" id="KW-0812">Transmembrane</keyword>